<dbReference type="EMBL" id="KZ613967">
    <property type="protein sequence ID" value="PMD30406.1"/>
    <property type="molecule type" value="Genomic_DNA"/>
</dbReference>
<keyword evidence="2" id="KW-0812">Transmembrane</keyword>
<dbReference type="Proteomes" id="UP000235786">
    <property type="component" value="Unassembled WGS sequence"/>
</dbReference>
<keyword evidence="2" id="KW-0472">Membrane</keyword>
<feature type="transmembrane region" description="Helical" evidence="2">
    <location>
        <begin position="116"/>
        <end position="137"/>
    </location>
</feature>
<accession>A0A2J6QVV6</accession>
<evidence type="ECO:0000313" key="4">
    <source>
        <dbReference type="Proteomes" id="UP000235786"/>
    </source>
</evidence>
<feature type="transmembrane region" description="Helical" evidence="2">
    <location>
        <begin position="73"/>
        <end position="96"/>
    </location>
</feature>
<evidence type="ECO:0000313" key="3">
    <source>
        <dbReference type="EMBL" id="PMD30406.1"/>
    </source>
</evidence>
<keyword evidence="4" id="KW-1185">Reference proteome</keyword>
<sequence>MAAPGCNFTGNQDMYGLGIRIGFYCHWFGVILASWVARGEFRLLKLSHFFFVGGMFLAIILETVKNSLLPVETYIALLLAFGGYLNVVPLYLWKAFTWCEPRMDPSRYPRASTGRIFQLINFTLMIALSVFQLYFWIKRVSAVASIGCVEFGFFFAQIPLNEKGFVVANILFHFFFLFTCVGVVSVFIAKLYELYEGRRHRRIGRHQRHSLQRLQAISDVIVAGVVVTAIELLIRWNGIQGVNSVSTAGQTIPMIVGIGLVARVVYIGMSGDIDIVDDDWSSSSYGSYYSGSGSGSGSGSKNSGPRSEDGAAAPPPGGWPAQAPAPAMAPVYGGAGFPRPPPANIPPPPPPPPPGQ</sequence>
<evidence type="ECO:0000256" key="2">
    <source>
        <dbReference type="SAM" id="Phobius"/>
    </source>
</evidence>
<protein>
    <submittedName>
        <fullName evidence="3">Uncharacterized protein</fullName>
    </submittedName>
</protein>
<feature type="compositionally biased region" description="Low complexity" evidence="1">
    <location>
        <begin position="319"/>
        <end position="330"/>
    </location>
</feature>
<reference evidence="3 4" key="1">
    <citation type="submission" date="2016-04" db="EMBL/GenBank/DDBJ databases">
        <title>A degradative enzymes factory behind the ericoid mycorrhizal symbiosis.</title>
        <authorList>
            <consortium name="DOE Joint Genome Institute"/>
            <person name="Martino E."/>
            <person name="Morin E."/>
            <person name="Grelet G."/>
            <person name="Kuo A."/>
            <person name="Kohler A."/>
            <person name="Daghino S."/>
            <person name="Barry K."/>
            <person name="Choi C."/>
            <person name="Cichocki N."/>
            <person name="Clum A."/>
            <person name="Copeland A."/>
            <person name="Hainaut M."/>
            <person name="Haridas S."/>
            <person name="Labutti K."/>
            <person name="Lindquist E."/>
            <person name="Lipzen A."/>
            <person name="Khouja H.-R."/>
            <person name="Murat C."/>
            <person name="Ohm R."/>
            <person name="Olson A."/>
            <person name="Spatafora J."/>
            <person name="Veneault-Fourrey C."/>
            <person name="Henrissat B."/>
            <person name="Grigoriev I."/>
            <person name="Martin F."/>
            <person name="Perotto S."/>
        </authorList>
    </citation>
    <scope>NUCLEOTIDE SEQUENCE [LARGE SCALE GENOMIC DNA]</scope>
    <source>
        <strain evidence="3 4">F</strain>
    </source>
</reference>
<name>A0A2J6QVV6_HYAVF</name>
<dbReference type="STRING" id="1149755.A0A2J6QVV6"/>
<keyword evidence="2" id="KW-1133">Transmembrane helix</keyword>
<evidence type="ECO:0000256" key="1">
    <source>
        <dbReference type="SAM" id="MobiDB-lite"/>
    </source>
</evidence>
<feature type="compositionally biased region" description="Pro residues" evidence="1">
    <location>
        <begin position="338"/>
        <end position="356"/>
    </location>
</feature>
<feature type="transmembrane region" description="Helical" evidence="2">
    <location>
        <begin position="170"/>
        <end position="195"/>
    </location>
</feature>
<feature type="transmembrane region" description="Helical" evidence="2">
    <location>
        <begin position="248"/>
        <end position="266"/>
    </location>
</feature>
<dbReference type="AlphaFoldDB" id="A0A2J6QVV6"/>
<organism evidence="3 4">
    <name type="scientific">Hyaloscypha variabilis (strain UAMH 11265 / GT02V1 / F)</name>
    <name type="common">Meliniomyces variabilis</name>
    <dbReference type="NCBI Taxonomy" id="1149755"/>
    <lineage>
        <taxon>Eukaryota</taxon>
        <taxon>Fungi</taxon>
        <taxon>Dikarya</taxon>
        <taxon>Ascomycota</taxon>
        <taxon>Pezizomycotina</taxon>
        <taxon>Leotiomycetes</taxon>
        <taxon>Helotiales</taxon>
        <taxon>Hyaloscyphaceae</taxon>
        <taxon>Hyaloscypha</taxon>
        <taxon>Hyaloscypha variabilis</taxon>
    </lineage>
</organism>
<feature type="transmembrane region" description="Helical" evidence="2">
    <location>
        <begin position="216"/>
        <end position="236"/>
    </location>
</feature>
<feature type="transmembrane region" description="Helical" evidence="2">
    <location>
        <begin position="43"/>
        <end position="61"/>
    </location>
</feature>
<gene>
    <name evidence="3" type="ORF">L207DRAFT_537967</name>
</gene>
<feature type="region of interest" description="Disordered" evidence="1">
    <location>
        <begin position="287"/>
        <end position="356"/>
    </location>
</feature>
<dbReference type="OrthoDB" id="3945378at2759"/>
<feature type="transmembrane region" description="Helical" evidence="2">
    <location>
        <begin position="17"/>
        <end position="36"/>
    </location>
</feature>
<proteinExistence type="predicted"/>